<dbReference type="Gene3D" id="2.40.50.250">
    <property type="entry name" value="bipa protein"/>
    <property type="match status" value="1"/>
</dbReference>
<dbReference type="GO" id="GO:0005829">
    <property type="term" value="C:cytosol"/>
    <property type="evidence" value="ECO:0007669"/>
    <property type="project" value="TreeGrafter"/>
</dbReference>
<dbReference type="HAMAP" id="MF_00849">
    <property type="entry name" value="BipA"/>
    <property type="match status" value="1"/>
</dbReference>
<dbReference type="RefSeq" id="WP_034554856.1">
    <property type="nucleotide sequence ID" value="NZ_CP021886.1"/>
</dbReference>
<dbReference type="SUPFAM" id="SSF50447">
    <property type="entry name" value="Translation proteins"/>
    <property type="match status" value="1"/>
</dbReference>
<comment type="subcellular location">
    <subcellularLocation>
        <location evidence="3">Cytoplasm</location>
    </subcellularLocation>
    <text evidence="3">Binds to ribosomes.</text>
</comment>
<dbReference type="InterPro" id="IPR048876">
    <property type="entry name" value="BipA_C"/>
</dbReference>
<dbReference type="InterPro" id="IPR035651">
    <property type="entry name" value="BipA_V"/>
</dbReference>
<dbReference type="EMBL" id="JRPC02000016">
    <property type="protein sequence ID" value="TLE15547.1"/>
    <property type="molecule type" value="Genomic_DNA"/>
</dbReference>
<dbReference type="FunFam" id="3.40.50.300:FF:000055">
    <property type="entry name" value="GTP-binding protein TypA"/>
    <property type="match status" value="1"/>
</dbReference>
<sequence length="599" mass="66750">MQEIRNIAVIAHVDHGKTTLVDGLLRQSGTFASHEQIDERVMDSNDIEKERGITILSKNTAIHYKNTKINIIDTPGHADFGGEVERVLKMVDGVLLLVDAQEGVMPQTKFVVKKALALGLCPIVVINKIDKPAAQPDRVIDEVFDLFAAMDANEKQLDFPVVYAAARDGYAIKNLEDEKKNLEPLFDAILEYVPLPSGESNNPLQIQIFTLDYDNYVGKIGIARIFNGKVKKGENVMLAKGNGEKTTGKITKLIGFYGLARTEIQEAQAGDIIALAGFHSINVGDSIVDINNPIPLDPMHLEEPTMSVNFAVNDSPFAGLEGKHVTANKLKERLEKEMQTNIAMKIEELGEGKFKVSGRGELQITILAENLRREDYEFSISRPEVITKEIEGKKCEPFESLVIDTPQDYSGSVIEKLGRRKAELKAMNPMGEGYTRLEFEIPARGLIGYRSEFLTDTKGEGVMNNSFLEFRPFSGSVETRNNGALISMENGEATPFSLGNIQERGVLFIPPQTKVYIGMIIGEHSRENDLDVNPIKAKHLTNMRASGSDDAIKLTPPRDLNLERALEWIEEDEILEVTPKNIRIRKKVLDPTQRKRKNK</sequence>
<dbReference type="GO" id="GO:0005525">
    <property type="term" value="F:GTP binding"/>
    <property type="evidence" value="ECO:0007669"/>
    <property type="project" value="UniProtKB-UniRule"/>
</dbReference>
<dbReference type="FunFam" id="3.30.70.240:FF:000002">
    <property type="entry name" value="GTP-binding protein TypA"/>
    <property type="match status" value="1"/>
</dbReference>
<dbReference type="Gene3D" id="3.40.50.300">
    <property type="entry name" value="P-loop containing nucleotide triphosphate hydrolases"/>
    <property type="match status" value="1"/>
</dbReference>
<organism evidence="6 7">
    <name type="scientific">Helicobacter apodemus</name>
    <dbReference type="NCBI Taxonomy" id="135569"/>
    <lineage>
        <taxon>Bacteria</taxon>
        <taxon>Pseudomonadati</taxon>
        <taxon>Campylobacterota</taxon>
        <taxon>Epsilonproteobacteria</taxon>
        <taxon>Campylobacterales</taxon>
        <taxon>Helicobacteraceae</taxon>
        <taxon>Helicobacter</taxon>
    </lineage>
</organism>
<comment type="subunit">
    <text evidence="3">Monomer.</text>
</comment>
<evidence type="ECO:0000313" key="5">
    <source>
        <dbReference type="EMBL" id="AWI33822.1"/>
    </source>
</evidence>
<dbReference type="InterPro" id="IPR047043">
    <property type="entry name" value="BipA_III"/>
</dbReference>
<keyword evidence="3" id="KW-0547">Nucleotide-binding</keyword>
<reference evidence="6" key="3">
    <citation type="submission" date="2018-04" db="EMBL/GenBank/DDBJ databases">
        <authorList>
            <person name="Sheh A."/>
            <person name="Shen Z."/>
            <person name="Mannion A.J."/>
            <person name="Fox J.G."/>
        </authorList>
    </citation>
    <scope>NUCLEOTIDE SEQUENCE</scope>
    <source>
        <strain evidence="6">MIT-03-7007</strain>
    </source>
</reference>
<dbReference type="InterPro" id="IPR047041">
    <property type="entry name" value="BipA_GTP-bd_dom"/>
</dbReference>
<feature type="domain" description="Tr-type G" evidence="4">
    <location>
        <begin position="2"/>
        <end position="197"/>
    </location>
</feature>
<protein>
    <recommendedName>
        <fullName evidence="3">Large ribosomal subunit assembly factor BipA</fullName>
        <ecNumber evidence="3">3.6.5.-</ecNumber>
    </recommendedName>
    <alternativeName>
        <fullName evidence="3">GTP-binding protein BipA</fullName>
    </alternativeName>
</protein>
<comment type="catalytic activity">
    <reaction evidence="2 3">
        <text>GTP + H2O = GDP + phosphate + H(+)</text>
        <dbReference type="Rhea" id="RHEA:19669"/>
        <dbReference type="ChEBI" id="CHEBI:15377"/>
        <dbReference type="ChEBI" id="CHEBI:15378"/>
        <dbReference type="ChEBI" id="CHEBI:37565"/>
        <dbReference type="ChEBI" id="CHEBI:43474"/>
        <dbReference type="ChEBI" id="CHEBI:58189"/>
    </reaction>
</comment>
<name>A0A099U994_9HELI</name>
<dbReference type="GO" id="GO:0019843">
    <property type="term" value="F:rRNA binding"/>
    <property type="evidence" value="ECO:0007669"/>
    <property type="project" value="UniProtKB-KW"/>
</dbReference>
<dbReference type="InterPro" id="IPR035647">
    <property type="entry name" value="EFG_III/V"/>
</dbReference>
<keyword evidence="3" id="KW-0963">Cytoplasm</keyword>
<comment type="function">
    <text evidence="3">A 50S ribosomal subunit assembly protein with GTPase activity, required for 50S subunit assembly at low temperatures, may also play a role in translation. Binds GTP and analogs. Binds the 70S ribosome between the 30S and 50S subunits, in a similar position as ribosome-bound EF-G; it contacts a number of ribosomal proteins, both rRNAs and the A-site tRNA.</text>
</comment>
<feature type="binding site" evidence="3">
    <location>
        <begin position="127"/>
        <end position="130"/>
    </location>
    <ligand>
        <name>GTP</name>
        <dbReference type="ChEBI" id="CHEBI:37565"/>
    </ligand>
</feature>
<gene>
    <name evidence="6" type="primary">typA</name>
    <name evidence="3" type="synonym">bipA</name>
    <name evidence="5" type="ORF">CDV25_02885</name>
    <name evidence="6" type="ORF">LS72_006935</name>
</gene>
<dbReference type="InterPro" id="IPR000640">
    <property type="entry name" value="EFG_V-like"/>
</dbReference>
<dbReference type="GO" id="GO:1990904">
    <property type="term" value="C:ribonucleoprotein complex"/>
    <property type="evidence" value="ECO:0007669"/>
    <property type="project" value="TreeGrafter"/>
</dbReference>
<dbReference type="InterPro" id="IPR004161">
    <property type="entry name" value="EFTu-like_2"/>
</dbReference>
<dbReference type="Proteomes" id="UP000244890">
    <property type="component" value="Chromosome"/>
</dbReference>
<proteinExistence type="inferred from homology"/>
<dbReference type="KEGG" id="had:CDV25_02885"/>
<dbReference type="InterPro" id="IPR027417">
    <property type="entry name" value="P-loop_NTPase"/>
</dbReference>
<keyword evidence="3" id="KW-0378">Hydrolase</keyword>
<dbReference type="Gene3D" id="3.30.70.870">
    <property type="entry name" value="Elongation Factor G (Translational Gtpase), domain 3"/>
    <property type="match status" value="1"/>
</dbReference>
<dbReference type="GO" id="GO:0000049">
    <property type="term" value="F:tRNA binding"/>
    <property type="evidence" value="ECO:0007669"/>
    <property type="project" value="UniProtKB-KW"/>
</dbReference>
<dbReference type="PROSITE" id="PS00301">
    <property type="entry name" value="G_TR_1"/>
    <property type="match status" value="1"/>
</dbReference>
<evidence type="ECO:0000256" key="1">
    <source>
        <dbReference type="ARBA" id="ARBA00023134"/>
    </source>
</evidence>
<dbReference type="Gene3D" id="3.30.70.240">
    <property type="match status" value="1"/>
</dbReference>
<dbReference type="CDD" id="cd16263">
    <property type="entry name" value="BipA_III"/>
    <property type="match status" value="1"/>
</dbReference>
<keyword evidence="7" id="KW-1185">Reference proteome</keyword>
<dbReference type="SUPFAM" id="SSF54980">
    <property type="entry name" value="EF-G C-terminal domain-like"/>
    <property type="match status" value="2"/>
</dbReference>
<dbReference type="GO" id="GO:0043022">
    <property type="term" value="F:ribosome binding"/>
    <property type="evidence" value="ECO:0007669"/>
    <property type="project" value="UniProtKB-UniRule"/>
</dbReference>
<evidence type="ECO:0000259" key="4">
    <source>
        <dbReference type="PROSITE" id="PS51722"/>
    </source>
</evidence>
<keyword evidence="3" id="KW-0694">RNA-binding</keyword>
<dbReference type="GO" id="GO:0000027">
    <property type="term" value="P:ribosomal large subunit assembly"/>
    <property type="evidence" value="ECO:0007669"/>
    <property type="project" value="UniProtKB-UniRule"/>
</dbReference>
<evidence type="ECO:0000313" key="7">
    <source>
        <dbReference type="Proteomes" id="UP000029920"/>
    </source>
</evidence>
<dbReference type="InterPro" id="IPR042116">
    <property type="entry name" value="TypA/BipA_C"/>
</dbReference>
<dbReference type="CDD" id="cd03710">
    <property type="entry name" value="BipA_TypA_C"/>
    <property type="match status" value="1"/>
</dbReference>
<dbReference type="Pfam" id="PF00009">
    <property type="entry name" value="GTP_EFTU"/>
    <property type="match status" value="1"/>
</dbReference>
<reference evidence="6 7" key="1">
    <citation type="journal article" date="2014" name="Genome Announc.">
        <title>Draft genome sequences of eight enterohepatic helicobacter species isolated from both laboratory and wild rodents.</title>
        <authorList>
            <person name="Sheh A."/>
            <person name="Shen Z."/>
            <person name="Fox J.G."/>
        </authorList>
    </citation>
    <scope>NUCLEOTIDE SEQUENCE [LARGE SCALE GENOMIC DNA]</scope>
    <source>
        <strain evidence="6 7">MIT-03-7007</strain>
    </source>
</reference>
<dbReference type="EMBL" id="CP021886">
    <property type="protein sequence ID" value="AWI33822.1"/>
    <property type="molecule type" value="Genomic_DNA"/>
</dbReference>
<dbReference type="OrthoDB" id="9804431at2"/>
<dbReference type="CDD" id="cd03691">
    <property type="entry name" value="BipA_TypA_II"/>
    <property type="match status" value="1"/>
</dbReference>
<evidence type="ECO:0000313" key="8">
    <source>
        <dbReference type="Proteomes" id="UP000244890"/>
    </source>
</evidence>
<dbReference type="NCBIfam" id="TIGR01394">
    <property type="entry name" value="TypA_BipA"/>
    <property type="match status" value="1"/>
</dbReference>
<dbReference type="InterPro" id="IPR000795">
    <property type="entry name" value="T_Tr_GTP-bd_dom"/>
</dbReference>
<dbReference type="PRINTS" id="PR00315">
    <property type="entry name" value="ELONGATNFCT"/>
</dbReference>
<dbReference type="InterPro" id="IPR031157">
    <property type="entry name" value="G_TR_CS"/>
</dbReference>
<dbReference type="GO" id="GO:0003924">
    <property type="term" value="F:GTPase activity"/>
    <property type="evidence" value="ECO:0007669"/>
    <property type="project" value="UniProtKB-UniRule"/>
</dbReference>
<dbReference type="EC" id="3.6.5.-" evidence="3"/>
<accession>A0A099U994</accession>
<dbReference type="Proteomes" id="UP000029920">
    <property type="component" value="Unassembled WGS sequence"/>
</dbReference>
<dbReference type="CDD" id="cd01891">
    <property type="entry name" value="TypA_BipA"/>
    <property type="match status" value="1"/>
</dbReference>
<dbReference type="NCBIfam" id="TIGR00231">
    <property type="entry name" value="small_GTP"/>
    <property type="match status" value="1"/>
</dbReference>
<dbReference type="PANTHER" id="PTHR42908">
    <property type="entry name" value="TRANSLATION ELONGATION FACTOR-RELATED"/>
    <property type="match status" value="1"/>
</dbReference>
<dbReference type="Pfam" id="PF03144">
    <property type="entry name" value="GTP_EFTU_D2"/>
    <property type="match status" value="1"/>
</dbReference>
<dbReference type="Gene3D" id="2.40.30.10">
    <property type="entry name" value="Translation factors"/>
    <property type="match status" value="1"/>
</dbReference>
<evidence type="ECO:0000256" key="3">
    <source>
        <dbReference type="HAMAP-Rule" id="MF_00849"/>
    </source>
</evidence>
<dbReference type="FunFam" id="2.40.50.250:FF:000001">
    <property type="entry name" value="GTP-binding protein TypA"/>
    <property type="match status" value="1"/>
</dbReference>
<evidence type="ECO:0000313" key="6">
    <source>
        <dbReference type="EMBL" id="TLE15547.1"/>
    </source>
</evidence>
<dbReference type="FunFam" id="3.30.70.870:FF:000003">
    <property type="entry name" value="GTP-binding protein TypA"/>
    <property type="match status" value="1"/>
</dbReference>
<dbReference type="PANTHER" id="PTHR42908:SF8">
    <property type="entry name" value="TR-TYPE G DOMAIN-CONTAINING PROTEIN"/>
    <property type="match status" value="1"/>
</dbReference>
<dbReference type="GO" id="GO:0010467">
    <property type="term" value="P:gene expression"/>
    <property type="evidence" value="ECO:0007669"/>
    <property type="project" value="UniProtKB-ARBA"/>
</dbReference>
<dbReference type="GO" id="GO:0009409">
    <property type="term" value="P:response to cold"/>
    <property type="evidence" value="ECO:0007669"/>
    <property type="project" value="UniProtKB-ARBA"/>
</dbReference>
<dbReference type="InterPro" id="IPR005225">
    <property type="entry name" value="Small_GTP-bd"/>
</dbReference>
<dbReference type="InterPro" id="IPR047042">
    <property type="entry name" value="BipA_II"/>
</dbReference>
<keyword evidence="3" id="KW-0699">rRNA-binding</keyword>
<reference evidence="5 8" key="2">
    <citation type="submission" date="2017-06" db="EMBL/GenBank/DDBJ databases">
        <title>Complete genome of Helicobacter apodemus.</title>
        <authorList>
            <person name="Cho S."/>
        </authorList>
    </citation>
    <scope>NUCLEOTIDE SEQUENCE [LARGE SCALE GENOMIC DNA]</scope>
    <source>
        <strain evidence="5">SCJK1</strain>
        <strain evidence="8">SNUVETPUB-15-01</strain>
    </source>
</reference>
<comment type="similarity">
    <text evidence="3">Belongs to the TRAFAC class translation factor GTPase superfamily. Classic translation factor GTPase family. BipA subfamily.</text>
</comment>
<keyword evidence="3" id="KW-0820">tRNA-binding</keyword>
<dbReference type="InterPro" id="IPR009000">
    <property type="entry name" value="Transl_B-barrel_sf"/>
</dbReference>
<dbReference type="FunFam" id="2.40.30.10:FF:000016">
    <property type="entry name" value="GTP-binding protein TypA"/>
    <property type="match status" value="1"/>
</dbReference>
<dbReference type="PROSITE" id="PS51722">
    <property type="entry name" value="G_TR_2"/>
    <property type="match status" value="1"/>
</dbReference>
<feature type="binding site" evidence="3">
    <location>
        <begin position="14"/>
        <end position="19"/>
    </location>
    <ligand>
        <name>GTP</name>
        <dbReference type="ChEBI" id="CHEBI:37565"/>
    </ligand>
</feature>
<dbReference type="Pfam" id="PF21018">
    <property type="entry name" value="BipA_C"/>
    <property type="match status" value="1"/>
</dbReference>
<keyword evidence="1 3" id="KW-0342">GTP-binding</keyword>
<dbReference type="AlphaFoldDB" id="A0A099U994"/>
<keyword evidence="3" id="KW-0690">Ribosome biogenesis</keyword>
<dbReference type="InterPro" id="IPR006298">
    <property type="entry name" value="BipA"/>
</dbReference>
<dbReference type="Pfam" id="PF00679">
    <property type="entry name" value="EFG_C"/>
    <property type="match status" value="1"/>
</dbReference>
<dbReference type="SUPFAM" id="SSF52540">
    <property type="entry name" value="P-loop containing nucleoside triphosphate hydrolases"/>
    <property type="match status" value="1"/>
</dbReference>
<evidence type="ECO:0000256" key="2">
    <source>
        <dbReference type="ARBA" id="ARBA00048548"/>
    </source>
</evidence>